<feature type="transmembrane region" description="Helical" evidence="6">
    <location>
        <begin position="257"/>
        <end position="274"/>
    </location>
</feature>
<feature type="transmembrane region" description="Helical" evidence="6">
    <location>
        <begin position="234"/>
        <end position="251"/>
    </location>
</feature>
<dbReference type="InterPro" id="IPR018461">
    <property type="entry name" value="Na/H_Antiport_NhaC-like_C"/>
</dbReference>
<evidence type="ECO:0000313" key="8">
    <source>
        <dbReference type="EMBL" id="SQJ11048.1"/>
    </source>
</evidence>
<reference evidence="8 9" key="1">
    <citation type="submission" date="2018-06" db="EMBL/GenBank/DDBJ databases">
        <authorList>
            <consortium name="Pathogen Informatics"/>
            <person name="Doyle S."/>
        </authorList>
    </citation>
    <scope>NUCLEOTIDE SEQUENCE [LARGE SCALE GENOMIC DNA]</scope>
    <source>
        <strain evidence="8 9">NCTC12112</strain>
    </source>
</reference>
<protein>
    <submittedName>
        <fullName evidence="8">H+/gluconate symporter and related permeases</fullName>
    </submittedName>
</protein>
<dbReference type="RefSeq" id="WP_005980896.1">
    <property type="nucleotide sequence ID" value="NZ_CABKNW010000005.1"/>
</dbReference>
<comment type="subcellular location">
    <subcellularLocation>
        <location evidence="1">Cell membrane</location>
        <topology evidence="1">Multi-pass membrane protein</topology>
    </subcellularLocation>
</comment>
<feature type="transmembrane region" description="Helical" evidence="6">
    <location>
        <begin position="103"/>
        <end position="122"/>
    </location>
</feature>
<evidence type="ECO:0000256" key="6">
    <source>
        <dbReference type="SAM" id="Phobius"/>
    </source>
</evidence>
<sequence length="434" mass="46007">MIFGLPALIGFLPLVIYLYLAFKGKNLLSTVIICVLVGAVLTGQTPVSLSNEIANGLKSFLGLIGFIIMMGAGLGEVLTETKVARNLVEILIKKVGIKSQNQAIIVTMGASTLLVSLLGTLAGANAMIAPILIPIVASFGLTPNALAVILHGAGACGLFLGPFVPPVITLMGLTGLTYGTYLANIGMPVAALVLVSTYYTGKKVQKQYEGIEMYSTEDMDKDVEFVSTPEINKATMVFALVMIGMLAYGIYAKAGAAYAIVVMLTVAFTTGLAAGRSMMDIIGSLTKGATRMFWLFFMFVLYDPFLKFVTMTGAFTTLGDMLKPLIEVSGDIGFIIISTLVGIFGVSGAAVAQSVVLNDLFKNIVVDINLPMTIWGTVLLIGSQITSFAYPTGDMIGQMGLARSKDLKSMIRNGMTITVVMIVYVIARAIIYSI</sequence>
<feature type="domain" description="Na+/H+ antiporter NhaC-like C-terminal" evidence="7">
    <location>
        <begin position="14"/>
        <end position="159"/>
    </location>
</feature>
<feature type="transmembrane region" description="Helical" evidence="6">
    <location>
        <begin position="294"/>
        <end position="315"/>
    </location>
</feature>
<gene>
    <name evidence="8" type="ORF">NCTC12112_02541</name>
</gene>
<dbReference type="GO" id="GO:0005886">
    <property type="term" value="C:plasma membrane"/>
    <property type="evidence" value="ECO:0007669"/>
    <property type="project" value="UniProtKB-SubCell"/>
</dbReference>
<keyword evidence="2" id="KW-1003">Cell membrane</keyword>
<feature type="transmembrane region" description="Helical" evidence="6">
    <location>
        <begin position="157"/>
        <end position="175"/>
    </location>
</feature>
<feature type="transmembrane region" description="Helical" evidence="6">
    <location>
        <begin position="128"/>
        <end position="150"/>
    </location>
</feature>
<evidence type="ECO:0000256" key="2">
    <source>
        <dbReference type="ARBA" id="ARBA00022475"/>
    </source>
</evidence>
<evidence type="ECO:0000256" key="4">
    <source>
        <dbReference type="ARBA" id="ARBA00022989"/>
    </source>
</evidence>
<organism evidence="8 9">
    <name type="scientific">Fusobacterium ulcerans</name>
    <dbReference type="NCBI Taxonomy" id="861"/>
    <lineage>
        <taxon>Bacteria</taxon>
        <taxon>Fusobacteriati</taxon>
        <taxon>Fusobacteriota</taxon>
        <taxon>Fusobacteriia</taxon>
        <taxon>Fusobacteriales</taxon>
        <taxon>Fusobacteriaceae</taxon>
        <taxon>Fusobacterium</taxon>
    </lineage>
</organism>
<feature type="transmembrane region" description="Helical" evidence="6">
    <location>
        <begin position="6"/>
        <end position="22"/>
    </location>
</feature>
<keyword evidence="3 6" id="KW-0812">Transmembrane</keyword>
<dbReference type="AlphaFoldDB" id="A0AAX2JD77"/>
<feature type="transmembrane region" description="Helical" evidence="6">
    <location>
        <begin position="410"/>
        <end position="431"/>
    </location>
</feature>
<dbReference type="GeneID" id="78453819"/>
<feature type="transmembrane region" description="Helical" evidence="6">
    <location>
        <begin position="181"/>
        <end position="199"/>
    </location>
</feature>
<dbReference type="KEGG" id="ful:C4N20_03290"/>
<dbReference type="Pfam" id="PF03553">
    <property type="entry name" value="Na_H_antiporter"/>
    <property type="match status" value="1"/>
</dbReference>
<evidence type="ECO:0000256" key="1">
    <source>
        <dbReference type="ARBA" id="ARBA00004651"/>
    </source>
</evidence>
<feature type="transmembrane region" description="Helical" evidence="6">
    <location>
        <begin position="368"/>
        <end position="390"/>
    </location>
</feature>
<keyword evidence="4 6" id="KW-1133">Transmembrane helix</keyword>
<name>A0AAX2JD77_9FUSO</name>
<keyword evidence="5 6" id="KW-0472">Membrane</keyword>
<feature type="transmembrane region" description="Helical" evidence="6">
    <location>
        <begin position="59"/>
        <end position="78"/>
    </location>
</feature>
<evidence type="ECO:0000259" key="7">
    <source>
        <dbReference type="Pfam" id="PF03553"/>
    </source>
</evidence>
<proteinExistence type="predicted"/>
<accession>A0AAX2JD77</accession>
<feature type="transmembrane region" description="Helical" evidence="6">
    <location>
        <begin position="335"/>
        <end position="356"/>
    </location>
</feature>
<evidence type="ECO:0000256" key="3">
    <source>
        <dbReference type="ARBA" id="ARBA00022692"/>
    </source>
</evidence>
<feature type="transmembrane region" description="Helical" evidence="6">
    <location>
        <begin position="27"/>
        <end position="47"/>
    </location>
</feature>
<dbReference type="EMBL" id="LS483487">
    <property type="protein sequence ID" value="SQJ11048.1"/>
    <property type="molecule type" value="Genomic_DNA"/>
</dbReference>
<dbReference type="Proteomes" id="UP000249008">
    <property type="component" value="Chromosome 1"/>
</dbReference>
<evidence type="ECO:0000313" key="9">
    <source>
        <dbReference type="Proteomes" id="UP000249008"/>
    </source>
</evidence>
<evidence type="ECO:0000256" key="5">
    <source>
        <dbReference type="ARBA" id="ARBA00023136"/>
    </source>
</evidence>